<comment type="caution">
    <text evidence="3">The sequence shown here is derived from an EMBL/GenBank/DDBJ whole genome shotgun (WGS) entry which is preliminary data.</text>
</comment>
<keyword evidence="4" id="KW-1185">Reference proteome</keyword>
<feature type="region of interest" description="Disordered" evidence="1">
    <location>
        <begin position="1"/>
        <end position="23"/>
    </location>
</feature>
<sequence length="358" mass="41457">MNEDEQSLKQPNQLREKPRGSIEFVPAGINRNDPVKVDEKSHYVVTLPNEISPSKICTRCQEYISSEMSSFKSDLANLVDCGLSQYYQGNGLNEDNEIFSDDDCDFSIDKEKYLYLVINSKREFMSNFYAEKGRTVNGSMRAKVIQMLMEENCHETDFVIDQVVAIFDHFLAVTPNFAVESLQLLGYVAYDIASKMDRYNNQILYMCNSRLMWSEQEVYDFELTVLDTLYFKTTYVTTYSFFIQLLNLFDIVLPSSFNSTIIFPYVYATLISSEFLNTSVPILGTSLLLYCINQQDVFKFLEDNIFEDVLRNIKKMCNFYNISFNELEKITDTIGSFTLFLLEQGQLPNFQGIQQVLL</sequence>
<proteinExistence type="predicted"/>
<evidence type="ECO:0000313" key="3">
    <source>
        <dbReference type="EMBL" id="GAB1219697.1"/>
    </source>
</evidence>
<dbReference type="InterPro" id="IPR039361">
    <property type="entry name" value="Cyclin"/>
</dbReference>
<name>A0ABQ0DA10_9EUKA</name>
<evidence type="ECO:0000259" key="2">
    <source>
        <dbReference type="Pfam" id="PF00134"/>
    </source>
</evidence>
<dbReference type="SUPFAM" id="SSF47954">
    <property type="entry name" value="Cyclin-like"/>
    <property type="match status" value="1"/>
</dbReference>
<dbReference type="PANTHER" id="PTHR10177">
    <property type="entry name" value="CYCLINS"/>
    <property type="match status" value="1"/>
</dbReference>
<dbReference type="Gene3D" id="1.10.472.10">
    <property type="entry name" value="Cyclin-like"/>
    <property type="match status" value="1"/>
</dbReference>
<dbReference type="Pfam" id="PF00134">
    <property type="entry name" value="Cyclin_N"/>
    <property type="match status" value="1"/>
</dbReference>
<protein>
    <recommendedName>
        <fullName evidence="2">Cyclin N-terminal domain-containing protein</fullName>
    </recommendedName>
</protein>
<organism evidence="3 4">
    <name type="scientific">Entamoeba nuttalli</name>
    <dbReference type="NCBI Taxonomy" id="412467"/>
    <lineage>
        <taxon>Eukaryota</taxon>
        <taxon>Amoebozoa</taxon>
        <taxon>Evosea</taxon>
        <taxon>Archamoebae</taxon>
        <taxon>Mastigamoebida</taxon>
        <taxon>Entamoebidae</taxon>
        <taxon>Entamoeba</taxon>
    </lineage>
</organism>
<evidence type="ECO:0000313" key="4">
    <source>
        <dbReference type="Proteomes" id="UP001628156"/>
    </source>
</evidence>
<gene>
    <name evidence="3" type="ORF">ENUP19_0041G0043</name>
</gene>
<dbReference type="InterPro" id="IPR036915">
    <property type="entry name" value="Cyclin-like_sf"/>
</dbReference>
<dbReference type="Proteomes" id="UP001628156">
    <property type="component" value="Unassembled WGS sequence"/>
</dbReference>
<accession>A0ABQ0DA10</accession>
<feature type="domain" description="Cyclin N-terminal" evidence="2">
    <location>
        <begin position="115"/>
        <end position="233"/>
    </location>
</feature>
<evidence type="ECO:0000256" key="1">
    <source>
        <dbReference type="SAM" id="MobiDB-lite"/>
    </source>
</evidence>
<reference evidence="3 4" key="1">
    <citation type="journal article" date="2019" name="PLoS Negl. Trop. Dis.">
        <title>Whole genome sequencing of Entamoeba nuttalli reveals mammalian host-related molecular signatures and a novel octapeptide-repeat surface protein.</title>
        <authorList>
            <person name="Tanaka M."/>
            <person name="Makiuchi T."/>
            <person name="Komiyama T."/>
            <person name="Shiina T."/>
            <person name="Osaki K."/>
            <person name="Tachibana H."/>
        </authorList>
    </citation>
    <scope>NUCLEOTIDE SEQUENCE [LARGE SCALE GENOMIC DNA]</scope>
    <source>
        <strain evidence="3 4">P19-061405</strain>
    </source>
</reference>
<dbReference type="InterPro" id="IPR006671">
    <property type="entry name" value="Cyclin_N"/>
</dbReference>
<dbReference type="EMBL" id="BAAFRS010000041">
    <property type="protein sequence ID" value="GAB1219697.1"/>
    <property type="molecule type" value="Genomic_DNA"/>
</dbReference>